<gene>
    <name evidence="1" type="ORF">G3580_10765</name>
</gene>
<accession>A0A6C1B354</accession>
<evidence type="ECO:0000313" key="1">
    <source>
        <dbReference type="EMBL" id="QID18081.1"/>
    </source>
</evidence>
<reference evidence="1 2" key="1">
    <citation type="submission" date="2020-02" db="EMBL/GenBank/DDBJ databases">
        <title>Nitrogenibacter mangrovi gen. nov., sp. nov. isolated from mangrove sediment, a denitrifying betaproteobacterium.</title>
        <authorList>
            <person name="Liao H."/>
            <person name="Tian Y."/>
        </authorList>
    </citation>
    <scope>NUCLEOTIDE SEQUENCE [LARGE SCALE GENOMIC DNA]</scope>
    <source>
        <strain evidence="1 2">M9-3-2</strain>
    </source>
</reference>
<sequence length="190" mass="21492">MDTIVRSAMAKWPNVPDLFGWLSLDERGRWRIQDSPIDHPGLIEFIGRNYDVDDRGRWFFQNGPQRVFVDLHYTPWIVRSTPMDGFVTQTGQAFSASTCLIDDEGHLLLARPGTVALIDDRDLMALCDRLTRRDGTPIDPVDLLHKSASIIDIGLDIAAGWLPVERMERHEVATRFGFTPKPAADAQPRP</sequence>
<dbReference type="RefSeq" id="WP_173765393.1">
    <property type="nucleotide sequence ID" value="NZ_CP048836.1"/>
</dbReference>
<dbReference type="InterPro" id="IPR021332">
    <property type="entry name" value="DUF2944"/>
</dbReference>
<protein>
    <submittedName>
        <fullName evidence="1">DUF2946 family protein</fullName>
    </submittedName>
</protein>
<keyword evidence="2" id="KW-1185">Reference proteome</keyword>
<dbReference type="KEGG" id="azq:G3580_10765"/>
<dbReference type="Pfam" id="PF11161">
    <property type="entry name" value="DUF2944"/>
    <property type="match status" value="1"/>
</dbReference>
<name>A0A6C1B354_9RHOO</name>
<proteinExistence type="predicted"/>
<dbReference type="AlphaFoldDB" id="A0A6C1B354"/>
<organism evidence="1 2">
    <name type="scientific">Nitrogeniibacter mangrovi</name>
    <dbReference type="NCBI Taxonomy" id="2016596"/>
    <lineage>
        <taxon>Bacteria</taxon>
        <taxon>Pseudomonadati</taxon>
        <taxon>Pseudomonadota</taxon>
        <taxon>Betaproteobacteria</taxon>
        <taxon>Rhodocyclales</taxon>
        <taxon>Zoogloeaceae</taxon>
        <taxon>Nitrogeniibacter</taxon>
    </lineage>
</organism>
<dbReference type="EMBL" id="CP048836">
    <property type="protein sequence ID" value="QID18081.1"/>
    <property type="molecule type" value="Genomic_DNA"/>
</dbReference>
<dbReference type="Proteomes" id="UP000501991">
    <property type="component" value="Chromosome"/>
</dbReference>
<evidence type="ECO:0000313" key="2">
    <source>
        <dbReference type="Proteomes" id="UP000501991"/>
    </source>
</evidence>